<evidence type="ECO:0000313" key="2">
    <source>
        <dbReference type="Proteomes" id="UP001302573"/>
    </source>
</evidence>
<dbReference type="EMBL" id="JAYFUI010000197">
    <property type="protein sequence ID" value="MEA5674796.1"/>
    <property type="molecule type" value="Genomic_DNA"/>
</dbReference>
<organism evidence="1 2">
    <name type="scientific">Pseudomonas machongensis</name>
    <dbReference type="NCBI Taxonomy" id="3110229"/>
    <lineage>
        <taxon>Bacteria</taxon>
        <taxon>Pseudomonadati</taxon>
        <taxon>Pseudomonadota</taxon>
        <taxon>Gammaproteobacteria</taxon>
        <taxon>Pseudomonadales</taxon>
        <taxon>Pseudomonadaceae</taxon>
        <taxon>Pseudomonas</taxon>
    </lineage>
</organism>
<evidence type="ECO:0008006" key="3">
    <source>
        <dbReference type="Google" id="ProtNLM"/>
    </source>
</evidence>
<dbReference type="Gene3D" id="2.80.10.50">
    <property type="match status" value="1"/>
</dbReference>
<sequence length="432" mass="48487">MKKTEDIGNAGQLDPDFGDGGVLDLKIFSDRREFEILDSADLQDGRSVHVVRAYDDEEYYLVTFDKHGALIHREQVILPYETLPDRALSFRIKYSQLDRVACYLPNVFWPSEDEADPIIYTSAVGCFLPNLKPQPEFGENGIATITPADLGEKSANLNTTPKFEALDADHAEASVKRLYQVTSGEAQLINGAMWSVSSSYHEFREPPFESWISKFDEVTGKLLSAHRLEPLGSTTWEPADVHFLKDGGFIMLAYREQQGYLTKFTDTGMLDTAFNKSGYVEIPGLNYQNSCMHVHRGRILIASTERVENAESLLTLDAYLLTGQRDSTFQRKSEVVKDSVIISSPHIAVDAKSRILVGFTSSMIFGTSPAPFAAMIYRFDWAGNADLSFGDAGRFVHHNAVQFRHMFLNGSEIRGVARWFDSQKPFMFKVLG</sequence>
<protein>
    <recommendedName>
        <fullName evidence="3">DKNYY family protein</fullName>
    </recommendedName>
</protein>
<dbReference type="Proteomes" id="UP001302573">
    <property type="component" value="Unassembled WGS sequence"/>
</dbReference>
<keyword evidence="2" id="KW-1185">Reference proteome</keyword>
<gene>
    <name evidence="1" type="ORF">VA602_26135</name>
</gene>
<evidence type="ECO:0000313" key="1">
    <source>
        <dbReference type="EMBL" id="MEA5674796.1"/>
    </source>
</evidence>
<comment type="caution">
    <text evidence="1">The sequence shown here is derived from an EMBL/GenBank/DDBJ whole genome shotgun (WGS) entry which is preliminary data.</text>
</comment>
<reference evidence="1 2" key="1">
    <citation type="submission" date="2023-12" db="EMBL/GenBank/DDBJ databases">
        <title>Pseudomonas machongensis sp. nov., isolated from wilted pepper plants (Capsicum annuum).</title>
        <authorList>
            <person name="Qiu M."/>
            <person name="Li Y."/>
            <person name="Liu Q."/>
            <person name="Zhang X."/>
            <person name="Huang Y."/>
            <person name="Guo R."/>
            <person name="Hu M."/>
            <person name="Zhou J."/>
            <person name="Zhou X."/>
        </authorList>
    </citation>
    <scope>NUCLEOTIDE SEQUENCE [LARGE SCALE GENOMIC DNA]</scope>
    <source>
        <strain evidence="1 2">MH2</strain>
    </source>
</reference>
<accession>A0ABU5VN44</accession>
<name>A0ABU5VN44_9PSED</name>
<proteinExistence type="predicted"/>
<dbReference type="RefSeq" id="WP_323454733.1">
    <property type="nucleotide sequence ID" value="NZ_JAYFUI010000197.1"/>
</dbReference>